<evidence type="ECO:0000313" key="6">
    <source>
        <dbReference type="EMBL" id="KIK22209.1"/>
    </source>
</evidence>
<dbReference type="Pfam" id="PF12002">
    <property type="entry name" value="MgsA_C"/>
    <property type="match status" value="1"/>
</dbReference>
<dbReference type="AlphaFoldDB" id="A0A0C9Z818"/>
<dbReference type="GO" id="GO:0008047">
    <property type="term" value="F:enzyme activator activity"/>
    <property type="evidence" value="ECO:0007669"/>
    <property type="project" value="TreeGrafter"/>
</dbReference>
<dbReference type="InterPro" id="IPR008921">
    <property type="entry name" value="DNA_pol3_clamp-load_cplx_C"/>
</dbReference>
<evidence type="ECO:0000256" key="2">
    <source>
        <dbReference type="ARBA" id="ARBA00022741"/>
    </source>
</evidence>
<proteinExistence type="inferred from homology"/>
<dbReference type="PANTHER" id="PTHR13779">
    <property type="entry name" value="WERNER HELICASE-INTERACTING PROTEIN 1 FAMILY MEMBER"/>
    <property type="match status" value="1"/>
</dbReference>
<dbReference type="Gene3D" id="1.10.3710.10">
    <property type="entry name" value="DNA polymerase III clamp loader subunits, C-terminal domain"/>
    <property type="match status" value="1"/>
</dbReference>
<dbReference type="InterPro" id="IPR021886">
    <property type="entry name" value="MgsA_C"/>
</dbReference>
<dbReference type="InterPro" id="IPR027417">
    <property type="entry name" value="P-loop_NTPase"/>
</dbReference>
<gene>
    <name evidence="6" type="ORF">PISMIDRAFT_11789</name>
</gene>
<dbReference type="FunFam" id="3.40.50.300:FF:000345">
    <property type="entry name" value="AAA family ATPase"/>
    <property type="match status" value="1"/>
</dbReference>
<reference evidence="6 7" key="1">
    <citation type="submission" date="2014-04" db="EMBL/GenBank/DDBJ databases">
        <authorList>
            <consortium name="DOE Joint Genome Institute"/>
            <person name="Kuo A."/>
            <person name="Kohler A."/>
            <person name="Costa M.D."/>
            <person name="Nagy L.G."/>
            <person name="Floudas D."/>
            <person name="Copeland A."/>
            <person name="Barry K.W."/>
            <person name="Cichocki N."/>
            <person name="Veneault-Fourrey C."/>
            <person name="LaButti K."/>
            <person name="Lindquist E.A."/>
            <person name="Lipzen A."/>
            <person name="Lundell T."/>
            <person name="Morin E."/>
            <person name="Murat C."/>
            <person name="Sun H."/>
            <person name="Tunlid A."/>
            <person name="Henrissat B."/>
            <person name="Grigoriev I.V."/>
            <person name="Hibbett D.S."/>
            <person name="Martin F."/>
            <person name="Nordberg H.P."/>
            <person name="Cantor M.N."/>
            <person name="Hua S.X."/>
        </authorList>
    </citation>
    <scope>NUCLEOTIDE SEQUENCE [LARGE SCALE GENOMIC DNA]</scope>
    <source>
        <strain evidence="6 7">441</strain>
    </source>
</reference>
<dbReference type="Gene3D" id="3.40.50.300">
    <property type="entry name" value="P-loop containing nucleotide triphosphate hydrolases"/>
    <property type="match status" value="1"/>
</dbReference>
<protein>
    <recommendedName>
        <fullName evidence="5">AAA+ ATPase domain-containing protein</fullName>
    </recommendedName>
</protein>
<dbReference type="GO" id="GO:0000731">
    <property type="term" value="P:DNA synthesis involved in DNA repair"/>
    <property type="evidence" value="ECO:0007669"/>
    <property type="project" value="TreeGrafter"/>
</dbReference>
<dbReference type="CDD" id="cd18139">
    <property type="entry name" value="HLD_clamp_RarA"/>
    <property type="match status" value="1"/>
</dbReference>
<dbReference type="GO" id="GO:0017116">
    <property type="term" value="F:single-stranded DNA helicase activity"/>
    <property type="evidence" value="ECO:0007669"/>
    <property type="project" value="TreeGrafter"/>
</dbReference>
<evidence type="ECO:0000259" key="5">
    <source>
        <dbReference type="SMART" id="SM00382"/>
    </source>
</evidence>
<feature type="region of interest" description="Disordered" evidence="4">
    <location>
        <begin position="287"/>
        <end position="312"/>
    </location>
</feature>
<dbReference type="InterPro" id="IPR003959">
    <property type="entry name" value="ATPase_AAA_core"/>
</dbReference>
<dbReference type="FunFam" id="1.20.272.10:FF:000001">
    <property type="entry name" value="Putative AAA family ATPase"/>
    <property type="match status" value="1"/>
</dbReference>
<sequence length="569" mass="62275">MTETHAWFLRSPICSLSVSERDINAHIDSACSKHVTGENSNATKAEASSQFRRKDDAASKVAPIFGRSREAKSSTPNTFPRPADAGTKRKVGPFALTQQSLAKRVRASEPVAREGAPLADRLRPQALSEFIGQKHLTNPGSVLMNLIGSGNFGSIIFWGPPGCGKTTLARLLAAVANSTFKELSATSSGINDVRAVFEEAKKSFALTEKKTVLFLDEIHRFSKAQQDIFLPYVERGQIQLIGATTENPSFKLTSALLSRCRVLTLDRLTDEDMRNIITRAIGRVTGMSNANKPHDAEPSDSEDIGGSSQESVCPSIPQITERVISSMVSLSRGDARTALSLLELVLYAKDLPEDDVITSMRHSVSTSYDRTGDSRYDMISALHKSVRGSHGSAAMYWLARMLCTGEDPVYIARRMVVCASEDVGLADNQALPLAVATLQACQQIGMPECRINLAHLVAYLAEAPKSTRAYEAYKHAEEAAMSDTSLPVPMAMRNAPTTLMKELGYSEGYKYNPSYAHPVHNEYLPSPVKRENILKEAGDMSDKLWDETALQQWEMQCNGGNPWSGRIVK</sequence>
<dbReference type="PANTHER" id="PTHR13779:SF7">
    <property type="entry name" value="ATPASE WRNIP1"/>
    <property type="match status" value="1"/>
</dbReference>
<keyword evidence="2" id="KW-0547">Nucleotide-binding</keyword>
<feature type="region of interest" description="Disordered" evidence="4">
    <location>
        <begin position="36"/>
        <end position="90"/>
    </location>
</feature>
<dbReference type="Pfam" id="PF16193">
    <property type="entry name" value="AAA_assoc_2"/>
    <property type="match status" value="1"/>
</dbReference>
<dbReference type="GO" id="GO:0006271">
    <property type="term" value="P:DNA strand elongation involved in DNA replication"/>
    <property type="evidence" value="ECO:0007669"/>
    <property type="project" value="UniProtKB-ARBA"/>
</dbReference>
<keyword evidence="7" id="KW-1185">Reference proteome</keyword>
<organism evidence="6 7">
    <name type="scientific">Pisolithus microcarpus 441</name>
    <dbReference type="NCBI Taxonomy" id="765257"/>
    <lineage>
        <taxon>Eukaryota</taxon>
        <taxon>Fungi</taxon>
        <taxon>Dikarya</taxon>
        <taxon>Basidiomycota</taxon>
        <taxon>Agaricomycotina</taxon>
        <taxon>Agaricomycetes</taxon>
        <taxon>Agaricomycetidae</taxon>
        <taxon>Boletales</taxon>
        <taxon>Sclerodermatineae</taxon>
        <taxon>Pisolithaceae</taxon>
        <taxon>Pisolithus</taxon>
    </lineage>
</organism>
<dbReference type="EMBL" id="KN833742">
    <property type="protein sequence ID" value="KIK22209.1"/>
    <property type="molecule type" value="Genomic_DNA"/>
</dbReference>
<dbReference type="GO" id="GO:0005634">
    <property type="term" value="C:nucleus"/>
    <property type="evidence" value="ECO:0007669"/>
    <property type="project" value="TreeGrafter"/>
</dbReference>
<dbReference type="InterPro" id="IPR003593">
    <property type="entry name" value="AAA+_ATPase"/>
</dbReference>
<comment type="similarity">
    <text evidence="1">Belongs to the AAA ATPase family. RarA/MGS1/WRNIP1 subfamily.</text>
</comment>
<accession>A0A0C9Z818</accession>
<dbReference type="SMART" id="SM00382">
    <property type="entry name" value="AAA"/>
    <property type="match status" value="1"/>
</dbReference>
<dbReference type="HOGENOM" id="CLU_017985_0_1_1"/>
<dbReference type="SUPFAM" id="SSF52540">
    <property type="entry name" value="P-loop containing nucleoside triphosphate hydrolases"/>
    <property type="match status" value="1"/>
</dbReference>
<dbReference type="SUPFAM" id="SSF48019">
    <property type="entry name" value="post-AAA+ oligomerization domain-like"/>
    <property type="match status" value="1"/>
</dbReference>
<evidence type="ECO:0000256" key="1">
    <source>
        <dbReference type="ARBA" id="ARBA00008959"/>
    </source>
</evidence>
<feature type="compositionally biased region" description="Polar residues" evidence="4">
    <location>
        <begin position="37"/>
        <end position="50"/>
    </location>
</feature>
<feature type="domain" description="AAA+ ATPase" evidence="5">
    <location>
        <begin position="151"/>
        <end position="268"/>
    </location>
</feature>
<dbReference type="GO" id="GO:0016887">
    <property type="term" value="F:ATP hydrolysis activity"/>
    <property type="evidence" value="ECO:0007669"/>
    <property type="project" value="InterPro"/>
</dbReference>
<dbReference type="Proteomes" id="UP000054018">
    <property type="component" value="Unassembled WGS sequence"/>
</dbReference>
<dbReference type="GO" id="GO:0003677">
    <property type="term" value="F:DNA binding"/>
    <property type="evidence" value="ECO:0007669"/>
    <property type="project" value="InterPro"/>
</dbReference>
<dbReference type="Gene3D" id="1.20.272.10">
    <property type="match status" value="1"/>
</dbReference>
<dbReference type="GO" id="GO:0005524">
    <property type="term" value="F:ATP binding"/>
    <property type="evidence" value="ECO:0007669"/>
    <property type="project" value="UniProtKB-KW"/>
</dbReference>
<dbReference type="STRING" id="765257.A0A0C9Z818"/>
<dbReference type="OrthoDB" id="10265467at2759"/>
<dbReference type="CDD" id="cd00009">
    <property type="entry name" value="AAA"/>
    <property type="match status" value="1"/>
</dbReference>
<keyword evidence="3" id="KW-0067">ATP-binding</keyword>
<evidence type="ECO:0000256" key="4">
    <source>
        <dbReference type="SAM" id="MobiDB-lite"/>
    </source>
</evidence>
<dbReference type="Gene3D" id="1.10.8.60">
    <property type="match status" value="1"/>
</dbReference>
<evidence type="ECO:0000313" key="7">
    <source>
        <dbReference type="Proteomes" id="UP000054018"/>
    </source>
</evidence>
<reference evidence="7" key="2">
    <citation type="submission" date="2015-01" db="EMBL/GenBank/DDBJ databases">
        <title>Evolutionary Origins and Diversification of the Mycorrhizal Mutualists.</title>
        <authorList>
            <consortium name="DOE Joint Genome Institute"/>
            <consortium name="Mycorrhizal Genomics Consortium"/>
            <person name="Kohler A."/>
            <person name="Kuo A."/>
            <person name="Nagy L.G."/>
            <person name="Floudas D."/>
            <person name="Copeland A."/>
            <person name="Barry K.W."/>
            <person name="Cichocki N."/>
            <person name="Veneault-Fourrey C."/>
            <person name="LaButti K."/>
            <person name="Lindquist E.A."/>
            <person name="Lipzen A."/>
            <person name="Lundell T."/>
            <person name="Morin E."/>
            <person name="Murat C."/>
            <person name="Riley R."/>
            <person name="Ohm R."/>
            <person name="Sun H."/>
            <person name="Tunlid A."/>
            <person name="Henrissat B."/>
            <person name="Grigoriev I.V."/>
            <person name="Hibbett D.S."/>
            <person name="Martin F."/>
        </authorList>
    </citation>
    <scope>NUCLEOTIDE SEQUENCE [LARGE SCALE GENOMIC DNA]</scope>
    <source>
        <strain evidence="7">441</strain>
    </source>
</reference>
<dbReference type="Pfam" id="PF00004">
    <property type="entry name" value="AAA"/>
    <property type="match status" value="1"/>
</dbReference>
<name>A0A0C9Z818_9AGAM</name>
<evidence type="ECO:0000256" key="3">
    <source>
        <dbReference type="ARBA" id="ARBA00022840"/>
    </source>
</evidence>
<dbReference type="InterPro" id="IPR032423">
    <property type="entry name" value="AAA_assoc_2"/>
</dbReference>
<dbReference type="InterPro" id="IPR051314">
    <property type="entry name" value="AAA_ATPase_RarA/MGS1/WRNIP1"/>
</dbReference>